<dbReference type="GeneID" id="55971146"/>
<evidence type="ECO:0000256" key="10">
    <source>
        <dbReference type="RuleBase" id="RU003355"/>
    </source>
</evidence>
<feature type="domain" description="PA" evidence="13">
    <location>
        <begin position="357"/>
        <end position="416"/>
    </location>
</feature>
<keyword evidence="16" id="KW-1185">Reference proteome</keyword>
<feature type="domain" description="Peptidase S8/S53" evidence="12">
    <location>
        <begin position="131"/>
        <end position="547"/>
    </location>
</feature>
<evidence type="ECO:0000259" key="12">
    <source>
        <dbReference type="Pfam" id="PF00082"/>
    </source>
</evidence>
<dbReference type="Gene3D" id="3.50.30.30">
    <property type="match status" value="1"/>
</dbReference>
<dbReference type="InterPro" id="IPR050131">
    <property type="entry name" value="Peptidase_S8_subtilisin-like"/>
</dbReference>
<evidence type="ECO:0000256" key="9">
    <source>
        <dbReference type="PROSITE-ProRule" id="PRU01240"/>
    </source>
</evidence>
<keyword evidence="2" id="KW-0134">Cell wall</keyword>
<dbReference type="InterPro" id="IPR046450">
    <property type="entry name" value="PA_dom_sf"/>
</dbReference>
<evidence type="ECO:0000313" key="16">
    <source>
        <dbReference type="Proteomes" id="UP000749293"/>
    </source>
</evidence>
<evidence type="ECO:0000259" key="14">
    <source>
        <dbReference type="Pfam" id="PF06280"/>
    </source>
</evidence>
<keyword evidence="4 9" id="KW-0645">Protease</keyword>
<dbReference type="Proteomes" id="UP000749293">
    <property type="component" value="Unassembled WGS sequence"/>
</dbReference>
<dbReference type="InterPro" id="IPR023828">
    <property type="entry name" value="Peptidase_S8_Ser-AS"/>
</dbReference>
<dbReference type="Pfam" id="PF02225">
    <property type="entry name" value="PA"/>
    <property type="match status" value="1"/>
</dbReference>
<dbReference type="InterPro" id="IPR022398">
    <property type="entry name" value="Peptidase_S8_His-AS"/>
</dbReference>
<feature type="non-terminal residue" evidence="15">
    <location>
        <position position="1"/>
    </location>
</feature>
<dbReference type="PANTHER" id="PTHR43806">
    <property type="entry name" value="PEPTIDASE S8"/>
    <property type="match status" value="1"/>
</dbReference>
<dbReference type="Pfam" id="PF06280">
    <property type="entry name" value="fn3_5"/>
    <property type="match status" value="1"/>
</dbReference>
<evidence type="ECO:0000313" key="15">
    <source>
        <dbReference type="EMBL" id="KAF4119399.1"/>
    </source>
</evidence>
<evidence type="ECO:0000256" key="5">
    <source>
        <dbReference type="ARBA" id="ARBA00022729"/>
    </source>
</evidence>
<dbReference type="EMBL" id="JAANYQ010000027">
    <property type="protein sequence ID" value="KAF4119399.1"/>
    <property type="molecule type" value="Genomic_DNA"/>
</dbReference>
<dbReference type="InterPro" id="IPR015500">
    <property type="entry name" value="Peptidase_S8_subtilisin-rel"/>
</dbReference>
<evidence type="ECO:0000256" key="2">
    <source>
        <dbReference type="ARBA" id="ARBA00022512"/>
    </source>
</evidence>
<evidence type="ECO:0000256" key="4">
    <source>
        <dbReference type="ARBA" id="ARBA00022670"/>
    </source>
</evidence>
<name>A0A9P4YQX4_9HYPO</name>
<protein>
    <submittedName>
        <fullName evidence="15">Serine protease, subtilisin family</fullName>
    </submittedName>
</protein>
<comment type="similarity">
    <text evidence="1 9 10">Belongs to the peptidase S8 family.</text>
</comment>
<evidence type="ECO:0000256" key="11">
    <source>
        <dbReference type="SAM" id="MobiDB-lite"/>
    </source>
</evidence>
<dbReference type="InterPro" id="IPR010435">
    <property type="entry name" value="C5a/SBT2-like_Fn3"/>
</dbReference>
<dbReference type="Gene3D" id="3.40.50.200">
    <property type="entry name" value="Peptidase S8/S53 domain"/>
    <property type="match status" value="2"/>
</dbReference>
<reference evidence="15" key="1">
    <citation type="submission" date="2020-03" db="EMBL/GenBank/DDBJ databases">
        <title>Site-based positive gene gene selection in Geosmithia morbida across the United States reveals a broad range of putative effectors and factors for local host and environmental adapation.</title>
        <authorList>
            <person name="Onufrak A."/>
            <person name="Murdoch R.W."/>
            <person name="Gazis R."/>
            <person name="Huff M."/>
            <person name="Staton M."/>
            <person name="Klingeman W."/>
            <person name="Hadziabdic D."/>
        </authorList>
    </citation>
    <scope>NUCLEOTIDE SEQUENCE</scope>
    <source>
        <strain evidence="15">1262</strain>
    </source>
</reference>
<keyword evidence="5" id="KW-0732">Signal</keyword>
<dbReference type="PROSITE" id="PS00136">
    <property type="entry name" value="SUBTILASE_ASP"/>
    <property type="match status" value="1"/>
</dbReference>
<sequence length="863" mass="90343">LPLCSAGHARTHVPGAYIFELDHEQDTSDFYATLGSEGTTRLKLDYTLFKGVSVQLDDVDNAEAKASVMASAPAVKNVWPVELYDRPNPKKSWAGTPSRTPALSKRDNTSDTYSPHVMTQIDKLHGQGITGKGIKIAVVDTGIDYTHPALGGCFGEGCLVSFGTDLVGDAYNGYNEHYPDDDPMDCDGHGTHVAGIIAAQENSYGFKGAAPDANLGIYKVFGCEGNVANDVLIAAFNQAYEDGADIITSSIGGPSGWSDEAWSKAVSAIVDKGVPCTISAGNDGDAGLFFASTAANGINVASIASYDNILTPTFLYISEASVDGGDAEEFGYAPASLYAWDGVSLPLWAPEFDTSIANGGCDAYPDDTPDLSGSIVLVRRGTCTFVQKAQNAVAHGAKYLIVYNNVAGASEMDLSTASGIEAGAMVTPDIGVKWINLLKDGSEIVLNMTGPDNAESTVTSPPNNVTGGALSTYTTWGPTWDLKEVNPSFGSPGGDILSTYPVDKGGFAVLSGTSMACPLVAGAFALFAEARGTLEPEVVRNAFSAEAKAQLFNDGTSFYSFMAPVPQQGSGIIQAYDAVHTKTSVVPGSLSFGITSDLTESLNFTLSNDGDEDITYSISHIPTVTMYTLNPGSIYPAAFPNEPVNSAATLAFSETKVLVAAGDSVVLQVVPTPPKAVVASRLPVWSGWVAVNASDGSSLTIPYNGVSGNFLDQKVLSSTAAWVSNSTDSDLNPLDDNVTFILPPKGTENTDLSNSTIPAAVANLALGSPLLRADIIPVGQNNAPTTTDIFDTPFIGQPDGFPVKLNPRSANTGPWSGRLSTGEYAPEGQYKFILRALRIGGDASKKADWDSAETTTFSIKYAP</sequence>
<dbReference type="InterPro" id="IPR036852">
    <property type="entry name" value="Peptidase_S8/S53_dom_sf"/>
</dbReference>
<proteinExistence type="inferred from homology"/>
<dbReference type="AlphaFoldDB" id="A0A9P4YQX4"/>
<evidence type="ECO:0000256" key="3">
    <source>
        <dbReference type="ARBA" id="ARBA00022525"/>
    </source>
</evidence>
<gene>
    <name evidence="15" type="ORF">GMORB2_4918</name>
</gene>
<evidence type="ECO:0000256" key="1">
    <source>
        <dbReference type="ARBA" id="ARBA00011073"/>
    </source>
</evidence>
<feature type="region of interest" description="Disordered" evidence="11">
    <location>
        <begin position="89"/>
        <end position="114"/>
    </location>
</feature>
<accession>A0A9P4YQX4</accession>
<dbReference type="GO" id="GO:0016020">
    <property type="term" value="C:membrane"/>
    <property type="evidence" value="ECO:0007669"/>
    <property type="project" value="InterPro"/>
</dbReference>
<dbReference type="CDD" id="cd02124">
    <property type="entry name" value="PA_PoS1_like"/>
    <property type="match status" value="1"/>
</dbReference>
<dbReference type="SUPFAM" id="SSF52743">
    <property type="entry name" value="Subtilisin-like"/>
    <property type="match status" value="1"/>
</dbReference>
<evidence type="ECO:0000259" key="13">
    <source>
        <dbReference type="Pfam" id="PF02225"/>
    </source>
</evidence>
<dbReference type="PROSITE" id="PS00137">
    <property type="entry name" value="SUBTILASE_HIS"/>
    <property type="match status" value="1"/>
</dbReference>
<dbReference type="OrthoDB" id="10256524at2759"/>
<dbReference type="PROSITE" id="PS51892">
    <property type="entry name" value="SUBTILASE"/>
    <property type="match status" value="1"/>
</dbReference>
<keyword evidence="6 9" id="KW-0378">Hydrolase</keyword>
<feature type="active site" description="Charge relay system" evidence="8 9">
    <location>
        <position position="140"/>
    </location>
</feature>
<dbReference type="RefSeq" id="XP_035318051.1">
    <property type="nucleotide sequence ID" value="XM_035466892.1"/>
</dbReference>
<evidence type="ECO:0000256" key="7">
    <source>
        <dbReference type="ARBA" id="ARBA00022825"/>
    </source>
</evidence>
<dbReference type="Pfam" id="PF00082">
    <property type="entry name" value="Peptidase_S8"/>
    <property type="match status" value="1"/>
</dbReference>
<feature type="domain" description="C5a peptidase/Subtilisin-like protease SBT2-like Fn3-like" evidence="14">
    <location>
        <begin position="600"/>
        <end position="703"/>
    </location>
</feature>
<dbReference type="PRINTS" id="PR00723">
    <property type="entry name" value="SUBTILISIN"/>
</dbReference>
<evidence type="ECO:0000256" key="6">
    <source>
        <dbReference type="ARBA" id="ARBA00022801"/>
    </source>
</evidence>
<comment type="caution">
    <text evidence="15">The sequence shown here is derived from an EMBL/GenBank/DDBJ whole genome shotgun (WGS) entry which is preliminary data.</text>
</comment>
<feature type="active site" description="Charge relay system" evidence="8 9">
    <location>
        <position position="189"/>
    </location>
</feature>
<dbReference type="GO" id="GO:0006508">
    <property type="term" value="P:proteolysis"/>
    <property type="evidence" value="ECO:0007669"/>
    <property type="project" value="UniProtKB-KW"/>
</dbReference>
<evidence type="ECO:0000256" key="8">
    <source>
        <dbReference type="PIRSR" id="PIRSR615500-1"/>
    </source>
</evidence>
<dbReference type="PROSITE" id="PS00138">
    <property type="entry name" value="SUBTILASE_SER"/>
    <property type="match status" value="1"/>
</dbReference>
<dbReference type="InterPro" id="IPR003137">
    <property type="entry name" value="PA_domain"/>
</dbReference>
<dbReference type="InterPro" id="IPR034187">
    <property type="entry name" value="Peptidases_S8_5"/>
</dbReference>
<keyword evidence="7 9" id="KW-0720">Serine protease</keyword>
<dbReference type="CDD" id="cd07489">
    <property type="entry name" value="Peptidases_S8_5"/>
    <property type="match status" value="1"/>
</dbReference>
<dbReference type="SUPFAM" id="SSF52025">
    <property type="entry name" value="PA domain"/>
    <property type="match status" value="1"/>
</dbReference>
<dbReference type="InterPro" id="IPR000209">
    <property type="entry name" value="Peptidase_S8/S53_dom"/>
</dbReference>
<keyword evidence="3" id="KW-0964">Secreted</keyword>
<feature type="active site" description="Charge relay system" evidence="8 9">
    <location>
        <position position="514"/>
    </location>
</feature>
<dbReference type="GO" id="GO:0004252">
    <property type="term" value="F:serine-type endopeptidase activity"/>
    <property type="evidence" value="ECO:0007669"/>
    <property type="project" value="UniProtKB-UniRule"/>
</dbReference>
<dbReference type="InterPro" id="IPR023827">
    <property type="entry name" value="Peptidase_S8_Asp-AS"/>
</dbReference>
<dbReference type="PANTHER" id="PTHR43806:SF66">
    <property type="entry name" value="SERIN ENDOPEPTIDASE"/>
    <property type="match status" value="1"/>
</dbReference>
<organism evidence="15 16">
    <name type="scientific">Geosmithia morbida</name>
    <dbReference type="NCBI Taxonomy" id="1094350"/>
    <lineage>
        <taxon>Eukaryota</taxon>
        <taxon>Fungi</taxon>
        <taxon>Dikarya</taxon>
        <taxon>Ascomycota</taxon>
        <taxon>Pezizomycotina</taxon>
        <taxon>Sordariomycetes</taxon>
        <taxon>Hypocreomycetidae</taxon>
        <taxon>Hypocreales</taxon>
        <taxon>Bionectriaceae</taxon>
        <taxon>Geosmithia</taxon>
    </lineage>
</organism>